<accession>A0ABN8TIZ7</accession>
<evidence type="ECO:0000313" key="5">
    <source>
        <dbReference type="Proteomes" id="UP001152658"/>
    </source>
</evidence>
<feature type="chain" id="PRO_5045161898" evidence="3">
    <location>
        <begin position="21"/>
        <end position="129"/>
    </location>
</feature>
<organism evidence="4 5">
    <name type="scientific">Vibrio aestuarianus</name>
    <dbReference type="NCBI Taxonomy" id="28171"/>
    <lineage>
        <taxon>Bacteria</taxon>
        <taxon>Pseudomonadati</taxon>
        <taxon>Pseudomonadota</taxon>
        <taxon>Gammaproteobacteria</taxon>
        <taxon>Vibrionales</taxon>
        <taxon>Vibrionaceae</taxon>
        <taxon>Vibrio</taxon>
    </lineage>
</organism>
<comment type="similarity">
    <text evidence="1">Belongs to the cytochrome b562 family.</text>
</comment>
<protein>
    <submittedName>
        <fullName evidence="4">Soluble cytochrome b562</fullName>
    </submittedName>
</protein>
<sequence>MMKKALILTACVALSANVLAASVDLKQNMKQMKLEFKQAAEATSVEAMKAPVLKLSELVENSKSGSYPPEKETLYLEGFNKLSVVLDQIEADLEQGQLEQAKQTLRTVDELRIEYHEQRNPSIWKRLFG</sequence>
<comment type="caution">
    <text evidence="4">The sequence shown here is derived from an EMBL/GenBank/DDBJ whole genome shotgun (WGS) entry which is preliminary data.</text>
</comment>
<proteinExistence type="inferred from homology"/>
<evidence type="ECO:0000313" key="4">
    <source>
        <dbReference type="EMBL" id="CAH8190072.1"/>
    </source>
</evidence>
<keyword evidence="5" id="KW-1185">Reference proteome</keyword>
<dbReference type="Proteomes" id="UP001152658">
    <property type="component" value="Unassembled WGS sequence"/>
</dbReference>
<dbReference type="EMBL" id="CALYLK010000001">
    <property type="protein sequence ID" value="CAH8190072.1"/>
    <property type="molecule type" value="Genomic_DNA"/>
</dbReference>
<dbReference type="Pfam" id="PF07361">
    <property type="entry name" value="Cytochrom_B562"/>
    <property type="match status" value="1"/>
</dbReference>
<dbReference type="InterPro" id="IPR009155">
    <property type="entry name" value="Cyt_b562"/>
</dbReference>
<keyword evidence="2 3" id="KW-0732">Signal</keyword>
<evidence type="ECO:0000256" key="3">
    <source>
        <dbReference type="SAM" id="SignalP"/>
    </source>
</evidence>
<dbReference type="InterPro" id="IPR010980">
    <property type="entry name" value="Cyt_c/b562"/>
</dbReference>
<reference evidence="4" key="1">
    <citation type="submission" date="2022-06" db="EMBL/GenBank/DDBJ databases">
        <authorList>
            <person name="Goudenege D."/>
            <person name="Le Roux F."/>
        </authorList>
    </citation>
    <scope>NUCLEOTIDE SEQUENCE</scope>
    <source>
        <strain evidence="4">12-063</strain>
    </source>
</reference>
<dbReference type="SUPFAM" id="SSF47175">
    <property type="entry name" value="Cytochromes"/>
    <property type="match status" value="1"/>
</dbReference>
<evidence type="ECO:0000256" key="1">
    <source>
        <dbReference type="ARBA" id="ARBA00005523"/>
    </source>
</evidence>
<dbReference type="Gene3D" id="1.20.120.10">
    <property type="entry name" value="Cytochrome c/b562"/>
    <property type="match status" value="1"/>
</dbReference>
<gene>
    <name evidence="4" type="ORF">VAE063_1000164</name>
</gene>
<name>A0ABN8TIZ7_9VIBR</name>
<evidence type="ECO:0000256" key="2">
    <source>
        <dbReference type="ARBA" id="ARBA00022729"/>
    </source>
</evidence>
<feature type="signal peptide" evidence="3">
    <location>
        <begin position="1"/>
        <end position="20"/>
    </location>
</feature>